<keyword evidence="2 5" id="KW-0812">Transmembrane</keyword>
<evidence type="ECO:0000256" key="6">
    <source>
        <dbReference type="SAM" id="SignalP"/>
    </source>
</evidence>
<evidence type="ECO:0000313" key="7">
    <source>
        <dbReference type="EMBL" id="VDL59564.1"/>
    </source>
</evidence>
<dbReference type="PANTHER" id="PTHR12489:SF16">
    <property type="entry name" value="LHFPL TETRASPAN SUBFAMILY MEMBER 6 PROTEIN-RELATED"/>
    <property type="match status" value="1"/>
</dbReference>
<dbReference type="OrthoDB" id="5873721at2759"/>
<evidence type="ECO:0000256" key="5">
    <source>
        <dbReference type="SAM" id="Phobius"/>
    </source>
</evidence>
<dbReference type="AlphaFoldDB" id="A0A0R3SQA8"/>
<dbReference type="Proteomes" id="UP000274504">
    <property type="component" value="Unassembled WGS sequence"/>
</dbReference>
<dbReference type="STRING" id="6216.A0A0R3SQA8"/>
<reference evidence="9" key="1">
    <citation type="submission" date="2017-02" db="UniProtKB">
        <authorList>
            <consortium name="WormBaseParasite"/>
        </authorList>
    </citation>
    <scope>IDENTIFICATION</scope>
</reference>
<keyword evidence="4 5" id="KW-0472">Membrane</keyword>
<organism evidence="9">
    <name type="scientific">Hymenolepis diminuta</name>
    <name type="common">Rat tapeworm</name>
    <dbReference type="NCBI Taxonomy" id="6216"/>
    <lineage>
        <taxon>Eukaryota</taxon>
        <taxon>Metazoa</taxon>
        <taxon>Spiralia</taxon>
        <taxon>Lophotrochozoa</taxon>
        <taxon>Platyhelminthes</taxon>
        <taxon>Cestoda</taxon>
        <taxon>Eucestoda</taxon>
        <taxon>Cyclophyllidea</taxon>
        <taxon>Hymenolepididae</taxon>
        <taxon>Hymenolepis</taxon>
    </lineage>
</organism>
<keyword evidence="6" id="KW-0732">Signal</keyword>
<proteinExistence type="predicted"/>
<feature type="transmembrane region" description="Helical" evidence="5">
    <location>
        <begin position="144"/>
        <end position="162"/>
    </location>
</feature>
<keyword evidence="3 5" id="KW-1133">Transmembrane helix</keyword>
<sequence length="305" mass="33497">MTARMRCFWILWSLLAWSSAILCTAGCLFPYWLKGTFKVILWSSNATTADKQLTSHVGLFRRCVYPTYSQNLQFTGSAVESGIALQPNCGHYSFADIPHMTWKIGLITLTASCTILFFLTFFLFVSGFNVILLANSCVCKLCQFGFLVSGLLVGFTCAMYPIGWKDNEEVRQICGQSANTFNIGHCEVEWAYIITILGGVLSLLSTLLPCAMPVQVPFDLEPSCGKRYLGEYPKGSLYVSGANMPLLLAKNTATPTEQSSVNQGSFSRKTSSVQGPMIAMSSSSYTPTTEYRVLMPATPVIVQTS</sequence>
<evidence type="ECO:0000256" key="1">
    <source>
        <dbReference type="ARBA" id="ARBA00004141"/>
    </source>
</evidence>
<evidence type="ECO:0000256" key="2">
    <source>
        <dbReference type="ARBA" id="ARBA00022692"/>
    </source>
</evidence>
<dbReference type="Gene3D" id="1.20.140.150">
    <property type="match status" value="1"/>
</dbReference>
<reference evidence="7 8" key="2">
    <citation type="submission" date="2018-11" db="EMBL/GenBank/DDBJ databases">
        <authorList>
            <consortium name="Pathogen Informatics"/>
        </authorList>
    </citation>
    <scope>NUCLEOTIDE SEQUENCE [LARGE SCALE GENOMIC DNA]</scope>
</reference>
<dbReference type="EMBL" id="UYSG01010918">
    <property type="protein sequence ID" value="VDL59564.1"/>
    <property type="molecule type" value="Genomic_DNA"/>
</dbReference>
<evidence type="ECO:0000313" key="9">
    <source>
        <dbReference type="WBParaSite" id="HDID_0000724801-mRNA-1"/>
    </source>
</evidence>
<evidence type="ECO:0000256" key="3">
    <source>
        <dbReference type="ARBA" id="ARBA00022989"/>
    </source>
</evidence>
<feature type="transmembrane region" description="Helical" evidence="5">
    <location>
        <begin position="190"/>
        <end position="211"/>
    </location>
</feature>
<dbReference type="WBParaSite" id="HDID_0000724801-mRNA-1">
    <property type="protein sequence ID" value="HDID_0000724801-mRNA-1"/>
    <property type="gene ID" value="HDID_0000724801"/>
</dbReference>
<dbReference type="InterPro" id="IPR019372">
    <property type="entry name" value="LHFPL"/>
</dbReference>
<feature type="signal peptide" evidence="6">
    <location>
        <begin position="1"/>
        <end position="20"/>
    </location>
</feature>
<evidence type="ECO:0000256" key="4">
    <source>
        <dbReference type="ARBA" id="ARBA00023136"/>
    </source>
</evidence>
<feature type="transmembrane region" description="Helical" evidence="5">
    <location>
        <begin position="104"/>
        <end position="132"/>
    </location>
</feature>
<evidence type="ECO:0000313" key="8">
    <source>
        <dbReference type="Proteomes" id="UP000274504"/>
    </source>
</evidence>
<dbReference type="PANTHER" id="PTHR12489">
    <property type="entry name" value="LIPOMA HMGIC FUSION PARTNER-LIKE PROTEIN"/>
    <property type="match status" value="1"/>
</dbReference>
<name>A0A0R3SQA8_HYMDI</name>
<gene>
    <name evidence="7" type="ORF">HDID_LOCUS7246</name>
</gene>
<protein>
    <submittedName>
        <fullName evidence="9">Lipoma HMGIC fusion partner-like 2 protein</fullName>
    </submittedName>
</protein>
<dbReference type="Pfam" id="PF10242">
    <property type="entry name" value="L_HMGIC_fpl"/>
    <property type="match status" value="1"/>
</dbReference>
<comment type="subcellular location">
    <subcellularLocation>
        <location evidence="1">Membrane</location>
        <topology evidence="1">Multi-pass membrane protein</topology>
    </subcellularLocation>
</comment>
<accession>A0A0R3SQA8</accession>
<dbReference type="GO" id="GO:0016020">
    <property type="term" value="C:membrane"/>
    <property type="evidence" value="ECO:0007669"/>
    <property type="project" value="UniProtKB-SubCell"/>
</dbReference>
<feature type="chain" id="PRO_5043131384" evidence="6">
    <location>
        <begin position="21"/>
        <end position="305"/>
    </location>
</feature>